<accession>A0A7J6U2R4</accession>
<dbReference type="SUPFAM" id="SSF56672">
    <property type="entry name" value="DNA/RNA polymerases"/>
    <property type="match status" value="1"/>
</dbReference>
<dbReference type="OMA" id="HIHARRL"/>
<comment type="caution">
    <text evidence="2">The sequence shown here is derived from an EMBL/GenBank/DDBJ whole genome shotgun (WGS) entry which is preliminary data.</text>
</comment>
<evidence type="ECO:0000313" key="2">
    <source>
        <dbReference type="EMBL" id="KAF4751252.1"/>
    </source>
</evidence>
<gene>
    <name evidence="2" type="ORF">FOZ63_026417</name>
</gene>
<reference evidence="2 3" key="1">
    <citation type="submission" date="2020-04" db="EMBL/GenBank/DDBJ databases">
        <title>Perkinsus olseni comparative genomics.</title>
        <authorList>
            <person name="Bogema D.R."/>
        </authorList>
    </citation>
    <scope>NUCLEOTIDE SEQUENCE [LARGE SCALE GENOMIC DNA]</scope>
    <source>
        <strain evidence="2 3">ATCC PRA-207</strain>
    </source>
</reference>
<feature type="non-terminal residue" evidence="2">
    <location>
        <position position="1"/>
    </location>
</feature>
<dbReference type="EMBL" id="JABANO010006757">
    <property type="protein sequence ID" value="KAF4751252.1"/>
    <property type="molecule type" value="Genomic_DNA"/>
</dbReference>
<evidence type="ECO:0000313" key="3">
    <source>
        <dbReference type="Proteomes" id="UP000553632"/>
    </source>
</evidence>
<dbReference type="InterPro" id="IPR052055">
    <property type="entry name" value="Hepadnavirus_pol/RT"/>
</dbReference>
<feature type="compositionally biased region" description="Basic residues" evidence="1">
    <location>
        <begin position="1"/>
        <end position="25"/>
    </location>
</feature>
<keyword evidence="3" id="KW-1185">Reference proteome</keyword>
<dbReference type="PANTHER" id="PTHR33050">
    <property type="entry name" value="REVERSE TRANSCRIPTASE DOMAIN-CONTAINING PROTEIN"/>
    <property type="match status" value="1"/>
</dbReference>
<dbReference type="InterPro" id="IPR043502">
    <property type="entry name" value="DNA/RNA_pol_sf"/>
</dbReference>
<dbReference type="PANTHER" id="PTHR33050:SF7">
    <property type="entry name" value="RIBONUCLEASE H"/>
    <property type="match status" value="1"/>
</dbReference>
<evidence type="ECO:0000256" key="1">
    <source>
        <dbReference type="SAM" id="MobiDB-lite"/>
    </source>
</evidence>
<dbReference type="AlphaFoldDB" id="A0A7J6U2R4"/>
<feature type="region of interest" description="Disordered" evidence="1">
    <location>
        <begin position="1"/>
        <end position="27"/>
    </location>
</feature>
<dbReference type="Proteomes" id="UP000553632">
    <property type="component" value="Unassembled WGS sequence"/>
</dbReference>
<name>A0A7J6U2R4_PEROL</name>
<sequence>MPSTTRRPRKPSADARRRKRARRSGSRPIALDSFRSILLEDSAADEPRLYYTSPKIDAAKLRNYNLTGGALEHLVWARQRVNPLQTEPTLPHSLLAAIRVHKELGSEEINDSREKVMRFLKRRAQQLTPQAEEMRSRMPADVHAISGRLNLPLLRELILLTDYPDTNLAADLQNGMPVVGRLPYVKGVFGERQPRKDCKQAMFTDPEELLDSSMKGMDKFLRQIEGQTFSRPIWDSCLAEVKQGQMEGPLTPEEAASRYGRYVLATRFAVEQVDKTRFCDDFRRSGTNRSTEYSQAITLPGHETILAAWRMIATVKEGDPIKIFKSDHESAYRQVPTNPEHSRFQLIGITGPEGKPAIFRHRALSFGASSSVWSYCRISQCLTHLHRILFAGVSMSFIDDYWGIEPESTASSSFDSWVLLNNLIGFREKEAKRQAPTASTTLLGLKVSFKETSVSLGLTVDKRQKLITSLEEIKRTGRASTGDLKKLCGRLTFAAATSADHSWRAYTRTLYSWIFQGNKPASPQVQNALSNLLSLVRSAPSDRTVDLSRVKDKPFVLYSDAEGEGSRLGGVLCNPQDSRDKDRFFSETAPREIMGSWQARETQIIPLELLAAVTTLHTFCGLLKDKSCFLYVDSEPVEHALVKGSSRQQNLNLMVSRFWRTAARHNISVWVSRVPSKQNVADGPSRRSYNHVAGFSRWHARYAPKCELTRPEVCMRTVVSVIDPRFGPRSLCRVAWEGPVHDNPNPNRGAAQQRNQQDRWLIQAQGALHLRSLPASPLHLTVGMRASPSQVPGALLAALDRGLPIAGILALNSHYSRLASVTSGTLRQYLSSLRSYMAFVDGMSVILGTTVPYFPPEISILGTWVSTFRNASTAANYVTALRKWCRALGWEIGDLDHPELSLGLRGHANLHPGGLRRMKPIRLVTLRALVRARARLPEPRRSIGETGTPQSSPLAVICSAFVIAYWFLLRVPSELLPCRSGQLSVGRQNETVLWLPRRKNSRLPVTMVRYCVCARVDPELCPHIHARRLLENAANSPSQLLIGSSSARLRGILREMLRLIG</sequence>
<organism evidence="2 3">
    <name type="scientific">Perkinsus olseni</name>
    <name type="common">Perkinsus atlanticus</name>
    <dbReference type="NCBI Taxonomy" id="32597"/>
    <lineage>
        <taxon>Eukaryota</taxon>
        <taxon>Sar</taxon>
        <taxon>Alveolata</taxon>
        <taxon>Perkinsozoa</taxon>
        <taxon>Perkinsea</taxon>
        <taxon>Perkinsida</taxon>
        <taxon>Perkinsidae</taxon>
        <taxon>Perkinsus</taxon>
    </lineage>
</organism>
<proteinExistence type="predicted"/>
<protein>
    <submittedName>
        <fullName evidence="2">Uncharacterized protein</fullName>
    </submittedName>
</protein>